<geneLocation type="plasmid" evidence="1 2">
    <name>pACP4.1</name>
</geneLocation>
<dbReference type="KEGG" id="acip:CBP36_19560"/>
<protein>
    <submittedName>
        <fullName evidence="1">Uncharacterized protein</fullName>
    </submittedName>
</protein>
<organism evidence="1 2">
    <name type="scientific">Acidovorax carolinensis</name>
    <dbReference type="NCBI Taxonomy" id="553814"/>
    <lineage>
        <taxon>Bacteria</taxon>
        <taxon>Pseudomonadati</taxon>
        <taxon>Pseudomonadota</taxon>
        <taxon>Betaproteobacteria</taxon>
        <taxon>Burkholderiales</taxon>
        <taxon>Comamonadaceae</taxon>
        <taxon>Acidovorax</taxon>
    </lineage>
</organism>
<dbReference type="Proteomes" id="UP000194440">
    <property type="component" value="Plasmid pACP4.1"/>
</dbReference>
<reference evidence="1" key="1">
    <citation type="submission" date="2017-05" db="EMBL/GenBank/DDBJ databases">
        <title>Polyphasic characterization of four soil-derived phenanthrene-degrading Acidovorax strains and proposal of Acidovorax phenanthrenivorans sp. nov.</title>
        <authorList>
            <person name="Singleton D."/>
            <person name="Lee J."/>
            <person name="Dickey A.N."/>
            <person name="Stroud A."/>
            <person name="Scholl E.H."/>
            <person name="Wright F.A."/>
            <person name="Aitken M.D."/>
        </authorList>
    </citation>
    <scope>NUCLEOTIDE SEQUENCE</scope>
    <source>
        <strain evidence="1">P4</strain>
        <plasmid evidence="1">pACP4.1</plasmid>
    </source>
</reference>
<keyword evidence="1" id="KW-0614">Plasmid</keyword>
<keyword evidence="2" id="KW-1185">Reference proteome</keyword>
<accession>A0A240UJ70</accession>
<dbReference type="EMBL" id="CP021367">
    <property type="protein sequence ID" value="ART61166.1"/>
    <property type="molecule type" value="Genomic_DNA"/>
</dbReference>
<name>A0A240UJ70_9BURK</name>
<sequence length="101" mass="10731">MPLIHQAQATSPETYSKLLGQLSNAEKRKRAIDFLISGASAAELVKASAGKGSAANESRADLACVLLMIKQGPPGDLATSDPDHHVQIQVRIQQLREAGWG</sequence>
<evidence type="ECO:0000313" key="2">
    <source>
        <dbReference type="Proteomes" id="UP000194440"/>
    </source>
</evidence>
<evidence type="ECO:0000313" key="1">
    <source>
        <dbReference type="EMBL" id="ART61166.1"/>
    </source>
</evidence>
<dbReference type="RefSeq" id="WP_086928938.1">
    <property type="nucleotide sequence ID" value="NZ_CP021363.1"/>
</dbReference>
<proteinExistence type="predicted"/>
<dbReference type="AlphaFoldDB" id="A0A240UJ70"/>
<dbReference type="KEGG" id="acis:CBP35_19515"/>
<gene>
    <name evidence="1" type="ORF">CBP36_19560</name>
</gene>